<keyword evidence="4" id="KW-1185">Reference proteome</keyword>
<dbReference type="InterPro" id="IPR002563">
    <property type="entry name" value="Flavin_Rdtase-like_dom"/>
</dbReference>
<comment type="caution">
    <text evidence="3">The sequence shown here is derived from an EMBL/GenBank/DDBJ whole genome shotgun (WGS) entry which is preliminary data.</text>
</comment>
<dbReference type="PANTHER" id="PTHR30466">
    <property type="entry name" value="FLAVIN REDUCTASE"/>
    <property type="match status" value="1"/>
</dbReference>
<dbReference type="Gene3D" id="2.30.110.10">
    <property type="entry name" value="Electron Transport, Fmn-binding Protein, Chain A"/>
    <property type="match status" value="1"/>
</dbReference>
<dbReference type="RefSeq" id="WP_344606394.1">
    <property type="nucleotide sequence ID" value="NZ_BAAATK010000033.1"/>
</dbReference>
<protein>
    <recommendedName>
        <fullName evidence="2">Flavin reductase like domain-containing protein</fullName>
    </recommendedName>
</protein>
<sequence>MPTDYASFLHAMAQVPTPVTVVTTRTSDGHRYGFTASAFCSLSARPPLILVCLAKTSSCHPAFTRTGSFMVNLLAEDHQEVARAFARGGQDKFTDSTMTECELGLPGLPDAAARLACTTHAVLDGGDHSILVGQVERTAVLEQQPLVYHNRQFVGTRPHAMATT</sequence>
<evidence type="ECO:0000259" key="2">
    <source>
        <dbReference type="SMART" id="SM00903"/>
    </source>
</evidence>
<organism evidence="3 4">
    <name type="scientific">Streptomyces glaucus</name>
    <dbReference type="NCBI Taxonomy" id="284029"/>
    <lineage>
        <taxon>Bacteria</taxon>
        <taxon>Bacillati</taxon>
        <taxon>Actinomycetota</taxon>
        <taxon>Actinomycetes</taxon>
        <taxon>Kitasatosporales</taxon>
        <taxon>Streptomycetaceae</taxon>
        <taxon>Streptomyces</taxon>
    </lineage>
</organism>
<evidence type="ECO:0000313" key="3">
    <source>
        <dbReference type="EMBL" id="GAA2448338.1"/>
    </source>
</evidence>
<reference evidence="3 4" key="1">
    <citation type="journal article" date="2019" name="Int. J. Syst. Evol. Microbiol.">
        <title>The Global Catalogue of Microorganisms (GCM) 10K type strain sequencing project: providing services to taxonomists for standard genome sequencing and annotation.</title>
        <authorList>
            <consortium name="The Broad Institute Genomics Platform"/>
            <consortium name="The Broad Institute Genome Sequencing Center for Infectious Disease"/>
            <person name="Wu L."/>
            <person name="Ma J."/>
        </authorList>
    </citation>
    <scope>NUCLEOTIDE SEQUENCE [LARGE SCALE GENOMIC DNA]</scope>
    <source>
        <strain evidence="3 4">JCM 6922</strain>
    </source>
</reference>
<dbReference type="PANTHER" id="PTHR30466:SF1">
    <property type="entry name" value="FMN REDUCTASE (NADH) RUTF"/>
    <property type="match status" value="1"/>
</dbReference>
<dbReference type="SUPFAM" id="SSF50475">
    <property type="entry name" value="FMN-binding split barrel"/>
    <property type="match status" value="1"/>
</dbReference>
<accession>A0ABN3K3C6</accession>
<dbReference type="InterPro" id="IPR050268">
    <property type="entry name" value="NADH-dep_flavin_reductase"/>
</dbReference>
<dbReference type="SMART" id="SM00903">
    <property type="entry name" value="Flavin_Reduct"/>
    <property type="match status" value="1"/>
</dbReference>
<dbReference type="Proteomes" id="UP001500460">
    <property type="component" value="Unassembled WGS sequence"/>
</dbReference>
<evidence type="ECO:0000313" key="4">
    <source>
        <dbReference type="Proteomes" id="UP001500460"/>
    </source>
</evidence>
<evidence type="ECO:0000256" key="1">
    <source>
        <dbReference type="ARBA" id="ARBA00023002"/>
    </source>
</evidence>
<dbReference type="Pfam" id="PF01613">
    <property type="entry name" value="Flavin_Reduct"/>
    <property type="match status" value="1"/>
</dbReference>
<keyword evidence="1" id="KW-0560">Oxidoreductase</keyword>
<dbReference type="EMBL" id="BAAATK010000033">
    <property type="protein sequence ID" value="GAA2448338.1"/>
    <property type="molecule type" value="Genomic_DNA"/>
</dbReference>
<proteinExistence type="predicted"/>
<dbReference type="InterPro" id="IPR012349">
    <property type="entry name" value="Split_barrel_FMN-bd"/>
</dbReference>
<gene>
    <name evidence="3" type="ORF">GCM10010421_45460</name>
</gene>
<feature type="domain" description="Flavin reductase like" evidence="2">
    <location>
        <begin position="12"/>
        <end position="155"/>
    </location>
</feature>
<name>A0ABN3K3C6_9ACTN</name>